<dbReference type="InterPro" id="IPR001584">
    <property type="entry name" value="Integrase_cat-core"/>
</dbReference>
<evidence type="ECO:0000313" key="2">
    <source>
        <dbReference type="EMBL" id="KAG8501229.1"/>
    </source>
</evidence>
<evidence type="ECO:0000259" key="1">
    <source>
        <dbReference type="PROSITE" id="PS50994"/>
    </source>
</evidence>
<organism evidence="2 3">
    <name type="scientific">Gossypium anomalum</name>
    <dbReference type="NCBI Taxonomy" id="47600"/>
    <lineage>
        <taxon>Eukaryota</taxon>
        <taxon>Viridiplantae</taxon>
        <taxon>Streptophyta</taxon>
        <taxon>Embryophyta</taxon>
        <taxon>Tracheophyta</taxon>
        <taxon>Spermatophyta</taxon>
        <taxon>Magnoliopsida</taxon>
        <taxon>eudicotyledons</taxon>
        <taxon>Gunneridae</taxon>
        <taxon>Pentapetalae</taxon>
        <taxon>rosids</taxon>
        <taxon>malvids</taxon>
        <taxon>Malvales</taxon>
        <taxon>Malvaceae</taxon>
        <taxon>Malvoideae</taxon>
        <taxon>Gossypium</taxon>
    </lineage>
</organism>
<dbReference type="InterPro" id="IPR012337">
    <property type="entry name" value="RNaseH-like_sf"/>
</dbReference>
<dbReference type="Proteomes" id="UP000701853">
    <property type="component" value="Chromosome 2"/>
</dbReference>
<dbReference type="SUPFAM" id="SSF56672">
    <property type="entry name" value="DNA/RNA polymerases"/>
    <property type="match status" value="1"/>
</dbReference>
<name>A0A8J6A0B2_9ROSI</name>
<dbReference type="SUPFAM" id="SSF53098">
    <property type="entry name" value="Ribonuclease H-like"/>
    <property type="match status" value="1"/>
</dbReference>
<dbReference type="GO" id="GO:0015074">
    <property type="term" value="P:DNA integration"/>
    <property type="evidence" value="ECO:0007669"/>
    <property type="project" value="InterPro"/>
</dbReference>
<dbReference type="OrthoDB" id="1001415at2759"/>
<dbReference type="Gene3D" id="3.30.70.270">
    <property type="match status" value="1"/>
</dbReference>
<feature type="domain" description="Integrase catalytic" evidence="1">
    <location>
        <begin position="201"/>
        <end position="309"/>
    </location>
</feature>
<reference evidence="2 3" key="1">
    <citation type="journal article" date="2021" name="bioRxiv">
        <title>The Gossypium anomalum genome as a resource for cotton improvement and evolutionary analysis of hybrid incompatibility.</title>
        <authorList>
            <person name="Grover C.E."/>
            <person name="Yuan D."/>
            <person name="Arick M.A."/>
            <person name="Miller E.R."/>
            <person name="Hu G."/>
            <person name="Peterson D.G."/>
            <person name="Wendel J.F."/>
            <person name="Udall J.A."/>
        </authorList>
    </citation>
    <scope>NUCLEOTIDE SEQUENCE [LARGE SCALE GENOMIC DNA]</scope>
    <source>
        <strain evidence="2">JFW-Udall</strain>
        <tissue evidence="2">Leaf</tissue>
    </source>
</reference>
<dbReference type="CDD" id="cd01647">
    <property type="entry name" value="RT_LTR"/>
    <property type="match status" value="1"/>
</dbReference>
<dbReference type="PROSITE" id="PS50994">
    <property type="entry name" value="INTEGRASE"/>
    <property type="match status" value="1"/>
</dbReference>
<dbReference type="AlphaFoldDB" id="A0A8J6A0B2"/>
<evidence type="ECO:0000313" key="3">
    <source>
        <dbReference type="Proteomes" id="UP000701853"/>
    </source>
</evidence>
<sequence>MLDRLAGRDYYYFLDGYSGYNQITVAPEDQHKTTFTCPYGTFAFRRMPFGLCNAPATFRRCMMSISSDMVEKYLEVFMDDFSVFRDTYDCLANLAKDTTFKCDKECLRAFKDLKSRLEPQEGNSPLIPIQETFPDEHILKKIKYIILYHCHLAPSGGHFGCTRTAAKVLQAGFFWPTLFKDAYAYVRSCDRCQRVGNVTNINEMPQTNIIEVELFDVWCIDFLGPFPLSFGQKYILLAVDYVSKRVGAEAYPTNNAKVVMKFLQKHVFTRFGTPRAIISDEGSHFVNKWLKWLLDKHGVKHKVAIAYHL</sequence>
<dbReference type="Gene3D" id="3.10.10.10">
    <property type="entry name" value="HIV Type 1 Reverse Transcriptase, subunit A, domain 1"/>
    <property type="match status" value="1"/>
</dbReference>
<gene>
    <name evidence="2" type="ORF">CXB51_003335</name>
</gene>
<dbReference type="InterPro" id="IPR000477">
    <property type="entry name" value="RT_dom"/>
</dbReference>
<dbReference type="InterPro" id="IPR036397">
    <property type="entry name" value="RNaseH_sf"/>
</dbReference>
<comment type="caution">
    <text evidence="2">The sequence shown here is derived from an EMBL/GenBank/DDBJ whole genome shotgun (WGS) entry which is preliminary data.</text>
</comment>
<proteinExistence type="predicted"/>
<dbReference type="InterPro" id="IPR041588">
    <property type="entry name" value="Integrase_H2C2"/>
</dbReference>
<dbReference type="GO" id="GO:0003676">
    <property type="term" value="F:nucleic acid binding"/>
    <property type="evidence" value="ECO:0007669"/>
    <property type="project" value="InterPro"/>
</dbReference>
<dbReference type="InterPro" id="IPR043502">
    <property type="entry name" value="DNA/RNA_pol_sf"/>
</dbReference>
<accession>A0A8J6A0B2</accession>
<dbReference type="Gene3D" id="1.10.340.70">
    <property type="match status" value="1"/>
</dbReference>
<dbReference type="Pfam" id="PF00078">
    <property type="entry name" value="RVT_1"/>
    <property type="match status" value="1"/>
</dbReference>
<dbReference type="Gene3D" id="3.30.420.10">
    <property type="entry name" value="Ribonuclease H-like superfamily/Ribonuclease H"/>
    <property type="match status" value="1"/>
</dbReference>
<protein>
    <recommendedName>
        <fullName evidence="1">Integrase catalytic domain-containing protein</fullName>
    </recommendedName>
</protein>
<keyword evidence="3" id="KW-1185">Reference proteome</keyword>
<dbReference type="Pfam" id="PF00665">
    <property type="entry name" value="rve"/>
    <property type="match status" value="1"/>
</dbReference>
<dbReference type="InterPro" id="IPR043128">
    <property type="entry name" value="Rev_trsase/Diguanyl_cyclase"/>
</dbReference>
<dbReference type="EMBL" id="JAHUZN010000002">
    <property type="protein sequence ID" value="KAG8501229.1"/>
    <property type="molecule type" value="Genomic_DNA"/>
</dbReference>
<dbReference type="PANTHER" id="PTHR47266">
    <property type="entry name" value="ENDONUCLEASE-RELATED"/>
    <property type="match status" value="1"/>
</dbReference>
<dbReference type="InterPro" id="IPR052160">
    <property type="entry name" value="Gypsy_RT_Integrase-like"/>
</dbReference>
<dbReference type="Pfam" id="PF17921">
    <property type="entry name" value="Integrase_H2C2"/>
    <property type="match status" value="1"/>
</dbReference>